<evidence type="ECO:0000256" key="5">
    <source>
        <dbReference type="HAMAP-Rule" id="MF_00060"/>
    </source>
</evidence>
<comment type="caution">
    <text evidence="8">The sequence shown here is derived from an EMBL/GenBank/DDBJ whole genome shotgun (WGS) entry which is preliminary data.</text>
</comment>
<dbReference type="Proteomes" id="UP000076925">
    <property type="component" value="Unassembled WGS sequence"/>
</dbReference>
<gene>
    <name evidence="5" type="primary">surE</name>
    <name evidence="8" type="ORF">WA1_01420</name>
</gene>
<comment type="catalytic activity">
    <reaction evidence="1 5">
        <text>a ribonucleoside 5'-phosphate + H2O = a ribonucleoside + phosphate</text>
        <dbReference type="Rhea" id="RHEA:12484"/>
        <dbReference type="ChEBI" id="CHEBI:15377"/>
        <dbReference type="ChEBI" id="CHEBI:18254"/>
        <dbReference type="ChEBI" id="CHEBI:43474"/>
        <dbReference type="ChEBI" id="CHEBI:58043"/>
        <dbReference type="EC" id="3.1.3.5"/>
    </reaction>
</comment>
<evidence type="ECO:0000256" key="2">
    <source>
        <dbReference type="ARBA" id="ARBA00011062"/>
    </source>
</evidence>
<comment type="cofactor">
    <cofactor evidence="5">
        <name>a divalent metal cation</name>
        <dbReference type="ChEBI" id="CHEBI:60240"/>
    </cofactor>
    <text evidence="5">Binds 1 divalent metal cation per subunit.</text>
</comment>
<keyword evidence="4 5" id="KW-0378">Hydrolase</keyword>
<dbReference type="OrthoDB" id="9780815at2"/>
<reference evidence="8 9" key="1">
    <citation type="journal article" date="2013" name="Genome Biol. Evol.">
        <title>Genomes of Stigonematalean cyanobacteria (subsection V) and the evolution of oxygenic photosynthesis from prokaryotes to plastids.</title>
        <authorList>
            <person name="Dagan T."/>
            <person name="Roettger M."/>
            <person name="Stucken K."/>
            <person name="Landan G."/>
            <person name="Koch R."/>
            <person name="Major P."/>
            <person name="Gould S.B."/>
            <person name="Goremykin V.V."/>
            <person name="Rippka R."/>
            <person name="Tandeau de Marsac N."/>
            <person name="Gugger M."/>
            <person name="Lockhart P.J."/>
            <person name="Allen J.F."/>
            <person name="Brune I."/>
            <person name="Maus I."/>
            <person name="Puhler A."/>
            <person name="Martin W.F."/>
        </authorList>
    </citation>
    <scope>NUCLEOTIDE SEQUENCE [LARGE SCALE GENOMIC DNA]</scope>
    <source>
        <strain evidence="8 9">PCC 7110</strain>
    </source>
</reference>
<feature type="binding site" evidence="5">
    <location>
        <position position="39"/>
    </location>
    <ligand>
        <name>a divalent metal cation</name>
        <dbReference type="ChEBI" id="CHEBI:60240"/>
    </ligand>
</feature>
<dbReference type="STRING" id="128403.WA1_01420"/>
<dbReference type="SUPFAM" id="SSF64167">
    <property type="entry name" value="SurE-like"/>
    <property type="match status" value="1"/>
</dbReference>
<dbReference type="PANTHER" id="PTHR30457:SF0">
    <property type="entry name" value="PHOSPHATASE, PUTATIVE (AFU_ORTHOLOGUE AFUA_4G01070)-RELATED"/>
    <property type="match status" value="1"/>
</dbReference>
<dbReference type="RefSeq" id="WP_017748657.1">
    <property type="nucleotide sequence ID" value="NZ_KQ976354.1"/>
</dbReference>
<dbReference type="Pfam" id="PF01975">
    <property type="entry name" value="SurE"/>
    <property type="match status" value="1"/>
</dbReference>
<dbReference type="GO" id="GO:0046872">
    <property type="term" value="F:metal ion binding"/>
    <property type="evidence" value="ECO:0007669"/>
    <property type="project" value="UniProtKB-UniRule"/>
</dbReference>
<dbReference type="PANTHER" id="PTHR30457">
    <property type="entry name" value="5'-NUCLEOTIDASE SURE"/>
    <property type="match status" value="1"/>
</dbReference>
<dbReference type="EC" id="3.1.3.5" evidence="5"/>
<comment type="function">
    <text evidence="5">Nucleotidase that shows phosphatase activity on nucleoside 5'-monophosphates.</text>
</comment>
<keyword evidence="9" id="KW-1185">Reference proteome</keyword>
<evidence type="ECO:0000256" key="6">
    <source>
        <dbReference type="SAM" id="SignalP"/>
    </source>
</evidence>
<sequence>MKFLNSSSAKILTSLATTCAVFVFQAKAQALKIMVVNDDGYQAQGIAVLFDTLQAAGHEVTIVAPKQDQSGIGTSINAARILQPTEVVNYDSRRWYVDATPTVTTWAGLDYILKDNKPDLVVSGINQGENVGLFAVSSGTVSAAVAALNRGVPAIAISAGINQTESATGYPSTRQAYETGANFIVALIKELEAKKKPNSTILPPGIGLNINIPVRFPDGISGIRGVALTRFDSITPFDITFGELPTGTGVGLKFEPVSLASNTTSNSDSEGGQFLSGFITVTPIDGDWSSLTYKDWAKLRHQLPLLPSSTPTLLSIPATP</sequence>
<feature type="signal peptide" evidence="6">
    <location>
        <begin position="1"/>
        <end position="28"/>
    </location>
</feature>
<dbReference type="InterPro" id="IPR002828">
    <property type="entry name" value="SurE-like_Pase/nucleotidase"/>
</dbReference>
<comment type="subcellular location">
    <subcellularLocation>
        <location evidence="5">Cytoplasm</location>
    </subcellularLocation>
</comment>
<dbReference type="GO" id="GO:0000166">
    <property type="term" value="F:nucleotide binding"/>
    <property type="evidence" value="ECO:0007669"/>
    <property type="project" value="UniProtKB-KW"/>
</dbReference>
<keyword evidence="6" id="KW-0732">Signal</keyword>
<evidence type="ECO:0000259" key="7">
    <source>
        <dbReference type="Pfam" id="PF01975"/>
    </source>
</evidence>
<dbReference type="Gene3D" id="3.40.1210.10">
    <property type="entry name" value="Survival protein SurE-like phosphatase/nucleotidase"/>
    <property type="match status" value="1"/>
</dbReference>
<dbReference type="GO" id="GO:0005737">
    <property type="term" value="C:cytoplasm"/>
    <property type="evidence" value="ECO:0007669"/>
    <property type="project" value="UniProtKB-SubCell"/>
</dbReference>
<name>A0A139XGU4_9CYAN</name>
<feature type="domain" description="Survival protein SurE-like phosphatase/nucleotidase" evidence="7">
    <location>
        <begin position="33"/>
        <end position="230"/>
    </location>
</feature>
<evidence type="ECO:0000256" key="3">
    <source>
        <dbReference type="ARBA" id="ARBA00022723"/>
    </source>
</evidence>
<dbReference type="HAMAP" id="MF_00060">
    <property type="entry name" value="SurE"/>
    <property type="match status" value="1"/>
</dbReference>
<feature type="chain" id="PRO_5007300706" description="5'-nucleotidase SurE" evidence="6">
    <location>
        <begin position="29"/>
        <end position="320"/>
    </location>
</feature>
<feature type="binding site" evidence="5">
    <location>
        <position position="126"/>
    </location>
    <ligand>
        <name>a divalent metal cation</name>
        <dbReference type="ChEBI" id="CHEBI:60240"/>
    </ligand>
</feature>
<keyword evidence="5" id="KW-0547">Nucleotide-binding</keyword>
<feature type="binding site" evidence="5">
    <location>
        <position position="38"/>
    </location>
    <ligand>
        <name>a divalent metal cation</name>
        <dbReference type="ChEBI" id="CHEBI:60240"/>
    </ligand>
</feature>
<comment type="similarity">
    <text evidence="2 5">Belongs to the SurE nucleotidase family.</text>
</comment>
<evidence type="ECO:0000256" key="1">
    <source>
        <dbReference type="ARBA" id="ARBA00000815"/>
    </source>
</evidence>
<evidence type="ECO:0000256" key="4">
    <source>
        <dbReference type="ARBA" id="ARBA00022801"/>
    </source>
</evidence>
<protein>
    <recommendedName>
        <fullName evidence="5">5'-nucleotidase SurE</fullName>
        <ecNumber evidence="5">3.1.3.5</ecNumber>
    </recommendedName>
    <alternativeName>
        <fullName evidence="5">Nucleoside 5'-monophosphate phosphohydrolase</fullName>
    </alternativeName>
</protein>
<keyword evidence="5" id="KW-0963">Cytoplasm</keyword>
<evidence type="ECO:0000313" key="9">
    <source>
        <dbReference type="Proteomes" id="UP000076925"/>
    </source>
</evidence>
<keyword evidence="3 5" id="KW-0479">Metal-binding</keyword>
<dbReference type="AlphaFoldDB" id="A0A139XGU4"/>
<dbReference type="EMBL" id="ANNX02000012">
    <property type="protein sequence ID" value="KYC43842.1"/>
    <property type="molecule type" value="Genomic_DNA"/>
</dbReference>
<dbReference type="InterPro" id="IPR030048">
    <property type="entry name" value="SurE"/>
</dbReference>
<accession>A0A139XGU4</accession>
<dbReference type="InterPro" id="IPR036523">
    <property type="entry name" value="SurE-like_sf"/>
</dbReference>
<dbReference type="NCBIfam" id="TIGR00087">
    <property type="entry name" value="surE"/>
    <property type="match status" value="1"/>
</dbReference>
<organism evidence="8 9">
    <name type="scientific">Scytonema hofmannii PCC 7110</name>
    <dbReference type="NCBI Taxonomy" id="128403"/>
    <lineage>
        <taxon>Bacteria</taxon>
        <taxon>Bacillati</taxon>
        <taxon>Cyanobacteriota</taxon>
        <taxon>Cyanophyceae</taxon>
        <taxon>Nostocales</taxon>
        <taxon>Scytonemataceae</taxon>
        <taxon>Scytonema</taxon>
    </lineage>
</organism>
<dbReference type="GO" id="GO:0008253">
    <property type="term" value="F:5'-nucleotidase activity"/>
    <property type="evidence" value="ECO:0007669"/>
    <property type="project" value="UniProtKB-UniRule"/>
</dbReference>
<evidence type="ECO:0000313" key="8">
    <source>
        <dbReference type="EMBL" id="KYC43842.1"/>
    </source>
</evidence>
<proteinExistence type="inferred from homology"/>
<feature type="binding site" evidence="5">
    <location>
        <position position="70"/>
    </location>
    <ligand>
        <name>a divalent metal cation</name>
        <dbReference type="ChEBI" id="CHEBI:60240"/>
    </ligand>
</feature>